<comment type="caution">
    <text evidence="1">The sequence shown here is derived from an EMBL/GenBank/DDBJ whole genome shotgun (WGS) entry which is preliminary data.</text>
</comment>
<proteinExistence type="predicted"/>
<dbReference type="Proteomes" id="UP000828048">
    <property type="component" value="Chromosome 11"/>
</dbReference>
<dbReference type="EMBL" id="CM037161">
    <property type="protein sequence ID" value="KAH7855702.1"/>
    <property type="molecule type" value="Genomic_DNA"/>
</dbReference>
<name>A0ACB7YRB8_9ERIC</name>
<keyword evidence="2" id="KW-1185">Reference proteome</keyword>
<gene>
    <name evidence="1" type="ORF">Vadar_027851</name>
</gene>
<evidence type="ECO:0000313" key="2">
    <source>
        <dbReference type="Proteomes" id="UP000828048"/>
    </source>
</evidence>
<reference evidence="1 2" key="1">
    <citation type="journal article" date="2021" name="Hortic Res">
        <title>High-quality reference genome and annotation aids understanding of berry development for evergreen blueberry (Vaccinium darrowii).</title>
        <authorList>
            <person name="Yu J."/>
            <person name="Hulse-Kemp A.M."/>
            <person name="Babiker E."/>
            <person name="Staton M."/>
        </authorList>
    </citation>
    <scope>NUCLEOTIDE SEQUENCE [LARGE SCALE GENOMIC DNA]</scope>
    <source>
        <strain evidence="2">cv. NJ 8807/NJ 8810</strain>
        <tissue evidence="1">Young leaf</tissue>
    </source>
</reference>
<accession>A0ACB7YRB8</accession>
<protein>
    <submittedName>
        <fullName evidence="1">Uncharacterized protein</fullName>
    </submittedName>
</protein>
<organism evidence="1 2">
    <name type="scientific">Vaccinium darrowii</name>
    <dbReference type="NCBI Taxonomy" id="229202"/>
    <lineage>
        <taxon>Eukaryota</taxon>
        <taxon>Viridiplantae</taxon>
        <taxon>Streptophyta</taxon>
        <taxon>Embryophyta</taxon>
        <taxon>Tracheophyta</taxon>
        <taxon>Spermatophyta</taxon>
        <taxon>Magnoliopsida</taxon>
        <taxon>eudicotyledons</taxon>
        <taxon>Gunneridae</taxon>
        <taxon>Pentapetalae</taxon>
        <taxon>asterids</taxon>
        <taxon>Ericales</taxon>
        <taxon>Ericaceae</taxon>
        <taxon>Vaccinioideae</taxon>
        <taxon>Vaccinieae</taxon>
        <taxon>Vaccinium</taxon>
    </lineage>
</organism>
<sequence length="737" mass="83514">MPPSAASDSPTTPENAEHNLQPFFVLHKASARKTERKSTEGVRTGNRTRTRRRIDLTPSKPKSSAEQSEVDIDGGQNDDCCDHQLRTDAFNYVWSKIDSTIKDVLRNINADAFNDIHCWVQRSFNGIRSSGMPDRVKATRSYPIVTDPISKQLYTGLVFTKNMELVDDLLTFENLGLHLKSRGCHVAKLSSFDFSAKNGIDGCLRGLLRQFVLTNLDVADMSVLALWYIDQGDYDNPVVVIIDDLERCCGSVLTDFILMLSEWAVKIPVILIFGVATTVDALRSILPSHAVQCMSCHKFILGSPADRMDAIIEAVLVKQCSGFIVGHKVAVFLRNYFLRQDGTLTSFVRALKIAIVQHFSTEPLSFLLGGLFHNDSQDLSSERPVSVPETVLKQVFSLPSCRNKNELAEPNEEIFAQGLADLKRLQNLWSSVVLCLFEVGKSHEITLLDLYCETLDPELYNSRASDHHLGQEDHHVHGRLKNYVLISQVVRKVRDLPLVSLCQLLNRWEKHTKGIIEIDEKVRELQSMMKFEDGKDLKRELTNISKRQKTRGNSNIDKDGKALNEKVAALIHLMVEKHMQPIECIPYHEIICFKNVDKLQSALMGNPRRTIQVDLLEFPKFLNCSCCIKNGNNPFPSMHDTSIMYMLTQEYGDLINLHDWYQSFKATVLHPRVKGKHRLKHSPSPKKKKETKESQSKSEASVQAKFCRAVTELQITGLLRMPSKRRPDYVQRVAFGL</sequence>
<evidence type="ECO:0000313" key="1">
    <source>
        <dbReference type="EMBL" id="KAH7855702.1"/>
    </source>
</evidence>